<dbReference type="InterPro" id="IPR020845">
    <property type="entry name" value="AMP-binding_CS"/>
</dbReference>
<dbReference type="CDD" id="cd05911">
    <property type="entry name" value="Firefly_Luc_like"/>
    <property type="match status" value="1"/>
</dbReference>
<evidence type="ECO:0000259" key="1">
    <source>
        <dbReference type="Pfam" id="PF00501"/>
    </source>
</evidence>
<dbReference type="InterPro" id="IPR000873">
    <property type="entry name" value="AMP-dep_synth/lig_dom"/>
</dbReference>
<name>A0A443HPK9_BYSSP</name>
<dbReference type="Pfam" id="PF13193">
    <property type="entry name" value="AMP-binding_C"/>
    <property type="match status" value="1"/>
</dbReference>
<proteinExistence type="predicted"/>
<dbReference type="SUPFAM" id="SSF56801">
    <property type="entry name" value="Acetyl-CoA synthetase-like"/>
    <property type="match status" value="1"/>
</dbReference>
<dbReference type="EMBL" id="RCNU01000009">
    <property type="protein sequence ID" value="RWQ93755.1"/>
    <property type="molecule type" value="Genomic_DNA"/>
</dbReference>
<dbReference type="AlphaFoldDB" id="A0A443HPK9"/>
<dbReference type="VEuPathDB" id="FungiDB:C8Q69DRAFT_334370"/>
<dbReference type="GO" id="GO:0016405">
    <property type="term" value="F:CoA-ligase activity"/>
    <property type="evidence" value="ECO:0007669"/>
    <property type="project" value="TreeGrafter"/>
</dbReference>
<organism evidence="3 4">
    <name type="scientific">Byssochlamys spectabilis</name>
    <name type="common">Paecilomyces variotii</name>
    <dbReference type="NCBI Taxonomy" id="264951"/>
    <lineage>
        <taxon>Eukaryota</taxon>
        <taxon>Fungi</taxon>
        <taxon>Dikarya</taxon>
        <taxon>Ascomycota</taxon>
        <taxon>Pezizomycotina</taxon>
        <taxon>Eurotiomycetes</taxon>
        <taxon>Eurotiomycetidae</taxon>
        <taxon>Eurotiales</taxon>
        <taxon>Thermoascaceae</taxon>
        <taxon>Paecilomyces</taxon>
    </lineage>
</organism>
<sequence>MPRKSPYPDIDIPHCNLLSYLFPGGEKLSSTPLWLDALDPSKSLSPAEALIWIRRLAVGFSNLGIPEESTIMLMTPNHIYVPVVYLATVGSKRRFTGVNPVFTPKEVAYQLKASKAAVFLVHPSSLEKGLEAARRVNFPYDRIYQFSDNALTTNSAVHDWKDILASQGESSQWSWDPLLGDASSTTVAVINFSSGTTGLPKGTCISHRNIVANAAQSIFTRFYTPEADSANNPITRERGLSFLPMYHAYSQLWTVTIPCKLGIPTYVMPRFEFEEFLRLIEAYRITSVQLVPPVLIMLSKREESSKYNLQSLKHIMCGAAPLSRELQNEISSRFDVTIAQGWGMTEVTCAGTMVPGFLHDNTGSVGTLAPNSEAILVGENGNEILDEGEPGEIWFRGPQVMLGYFDNEEATRACKTTDGWLKTGDIATFAKGVFTIVDRNKELIKVNGLQVAPAELEALLLQCDGVSDAAVVGISLNDEERPRAYVSLQPRAKGKISEDDIVKFVGERVAKHKRLTGGVSFVDEVPRLASGKILRKVVKEWAKRDTERLQGNVKAKL</sequence>
<dbReference type="InterPro" id="IPR042099">
    <property type="entry name" value="ANL_N_sf"/>
</dbReference>
<evidence type="ECO:0000313" key="3">
    <source>
        <dbReference type="EMBL" id="RWQ93755.1"/>
    </source>
</evidence>
<keyword evidence="4" id="KW-1185">Reference proteome</keyword>
<dbReference type="GeneID" id="39596792"/>
<dbReference type="Proteomes" id="UP000283841">
    <property type="component" value="Unassembled WGS sequence"/>
</dbReference>
<dbReference type="PROSITE" id="PS00455">
    <property type="entry name" value="AMP_BINDING"/>
    <property type="match status" value="1"/>
</dbReference>
<dbReference type="InterPro" id="IPR025110">
    <property type="entry name" value="AMP-bd_C"/>
</dbReference>
<gene>
    <name evidence="3" type="ORF">C8Q69DRAFT_334370</name>
</gene>
<dbReference type="Gene3D" id="3.40.50.12780">
    <property type="entry name" value="N-terminal domain of ligase-like"/>
    <property type="match status" value="1"/>
</dbReference>
<protein>
    <submittedName>
        <fullName evidence="3">4-coumarate-CoA ligase</fullName>
    </submittedName>
</protein>
<dbReference type="Gene3D" id="3.30.300.30">
    <property type="match status" value="1"/>
</dbReference>
<evidence type="ECO:0000259" key="2">
    <source>
        <dbReference type="Pfam" id="PF13193"/>
    </source>
</evidence>
<reference evidence="3 4" key="1">
    <citation type="journal article" date="2018" name="Front. Microbiol.">
        <title>Genomic and genetic insights into a cosmopolitan fungus, Paecilomyces variotii (Eurotiales).</title>
        <authorList>
            <person name="Urquhart A.S."/>
            <person name="Mondo S.J."/>
            <person name="Makela M.R."/>
            <person name="Hane J.K."/>
            <person name="Wiebenga A."/>
            <person name="He G."/>
            <person name="Mihaltcheva S."/>
            <person name="Pangilinan J."/>
            <person name="Lipzen A."/>
            <person name="Barry K."/>
            <person name="de Vries R.P."/>
            <person name="Grigoriev I.V."/>
            <person name="Idnurm A."/>
        </authorList>
    </citation>
    <scope>NUCLEOTIDE SEQUENCE [LARGE SCALE GENOMIC DNA]</scope>
    <source>
        <strain evidence="3 4">CBS 101075</strain>
    </source>
</reference>
<feature type="domain" description="AMP-binding enzyme C-terminal" evidence="2">
    <location>
        <begin position="455"/>
        <end position="532"/>
    </location>
</feature>
<accession>A0A443HPK9</accession>
<evidence type="ECO:0000313" key="4">
    <source>
        <dbReference type="Proteomes" id="UP000283841"/>
    </source>
</evidence>
<dbReference type="PANTHER" id="PTHR24096">
    <property type="entry name" value="LONG-CHAIN-FATTY-ACID--COA LIGASE"/>
    <property type="match status" value="1"/>
</dbReference>
<dbReference type="InterPro" id="IPR045851">
    <property type="entry name" value="AMP-bd_C_sf"/>
</dbReference>
<dbReference type="PANTHER" id="PTHR24096:SF194">
    <property type="entry name" value="AMP-DEPENDENT SYNTHETASE_LIGASE DOMAIN-CONTAINING PROTEIN"/>
    <property type="match status" value="1"/>
</dbReference>
<dbReference type="RefSeq" id="XP_028483400.1">
    <property type="nucleotide sequence ID" value="XM_028627515.1"/>
</dbReference>
<comment type="caution">
    <text evidence="3">The sequence shown here is derived from an EMBL/GenBank/DDBJ whole genome shotgun (WGS) entry which is preliminary data.</text>
</comment>
<keyword evidence="3" id="KW-0436">Ligase</keyword>
<dbReference type="Pfam" id="PF00501">
    <property type="entry name" value="AMP-binding"/>
    <property type="match status" value="1"/>
</dbReference>
<feature type="domain" description="AMP-dependent synthetase/ligase" evidence="1">
    <location>
        <begin position="40"/>
        <end position="405"/>
    </location>
</feature>
<dbReference type="STRING" id="264951.A0A443HPK9"/>